<dbReference type="EnsemblPlants" id="HORVU.MOREX.r3.4HG0390950.1">
    <property type="protein sequence ID" value="HORVU.MOREX.r3.4HG0390950.1.CDS1"/>
    <property type="gene ID" value="HORVU.MOREX.r3.4HG0390950"/>
</dbReference>
<name>A0A8I6XJ77_HORVV</name>
<proteinExistence type="predicted"/>
<reference evidence="2" key="1">
    <citation type="journal article" date="2012" name="Nature">
        <title>A physical, genetic and functional sequence assembly of the barley genome.</title>
        <authorList>
            <consortium name="The International Barley Genome Sequencing Consortium"/>
            <person name="Mayer K.F."/>
            <person name="Waugh R."/>
            <person name="Brown J.W."/>
            <person name="Schulman A."/>
            <person name="Langridge P."/>
            <person name="Platzer M."/>
            <person name="Fincher G.B."/>
            <person name="Muehlbauer G.J."/>
            <person name="Sato K."/>
            <person name="Close T.J."/>
            <person name="Wise R.P."/>
            <person name="Stein N."/>
        </authorList>
    </citation>
    <scope>NUCLEOTIDE SEQUENCE [LARGE SCALE GENOMIC DNA]</scope>
    <source>
        <strain evidence="2">cv. Morex</strain>
    </source>
</reference>
<evidence type="ECO:0000313" key="1">
    <source>
        <dbReference type="EnsemblPlants" id="HORVU.MOREX.r3.4HG0390950.1.CDS1"/>
    </source>
</evidence>
<reference evidence="1" key="2">
    <citation type="submission" date="2020-10" db="EMBL/GenBank/DDBJ databases">
        <authorList>
            <person name="Scholz U."/>
            <person name="Mascher M."/>
            <person name="Fiebig A."/>
        </authorList>
    </citation>
    <scope>NUCLEOTIDE SEQUENCE [LARGE SCALE GENOMIC DNA]</scope>
    <source>
        <strain evidence="1">cv. Morex</strain>
    </source>
</reference>
<sequence>MGAEERQLLHLILSQPTRKGRPWKNYTFLEVCFGGEHMMWEKVHSPLLPDKLDDKPPWYRHYEFPVDSGWRHLCLRLEAVREDYDVDDDTGRVEVLRADAPHTSSHTAAIGEAQVRLMDALVLGDNSDDEDGVAEKKSRLARLEIEKKYSTRKNRLAIIPATGTLVFYERVALRGWRSPGLGKKPTYVVCGTVDVALYVTEDNDGPCRR</sequence>
<dbReference type="AlphaFoldDB" id="A0A8I6XJ77"/>
<keyword evidence="2" id="KW-1185">Reference proteome</keyword>
<dbReference type="Proteomes" id="UP000011116">
    <property type="component" value="Chromosome 4H"/>
</dbReference>
<protein>
    <submittedName>
        <fullName evidence="1">Uncharacterized protein</fullName>
    </submittedName>
</protein>
<evidence type="ECO:0000313" key="2">
    <source>
        <dbReference type="Proteomes" id="UP000011116"/>
    </source>
</evidence>
<reference evidence="1" key="3">
    <citation type="submission" date="2022-01" db="UniProtKB">
        <authorList>
            <consortium name="EnsemblPlants"/>
        </authorList>
    </citation>
    <scope>IDENTIFICATION</scope>
    <source>
        <strain evidence="1">subsp. vulgare</strain>
    </source>
</reference>
<dbReference type="Gramene" id="HORVU.MOREX.r3.4HG0390950.1">
    <property type="protein sequence ID" value="HORVU.MOREX.r3.4HG0390950.1.CDS1"/>
    <property type="gene ID" value="HORVU.MOREX.r3.4HG0390950"/>
</dbReference>
<dbReference type="Gramene" id="HORVU.MOREX.r2.4HG0325180.1">
    <property type="protein sequence ID" value="HORVU.MOREX.r2.4HG0325180.1.CDS.1"/>
    <property type="gene ID" value="HORVU.MOREX.r2.4HG0325180"/>
</dbReference>
<accession>A0A8I6XJ77</accession>
<organism evidence="1 2">
    <name type="scientific">Hordeum vulgare subsp. vulgare</name>
    <name type="common">Domesticated barley</name>
    <dbReference type="NCBI Taxonomy" id="112509"/>
    <lineage>
        <taxon>Eukaryota</taxon>
        <taxon>Viridiplantae</taxon>
        <taxon>Streptophyta</taxon>
        <taxon>Embryophyta</taxon>
        <taxon>Tracheophyta</taxon>
        <taxon>Spermatophyta</taxon>
        <taxon>Magnoliopsida</taxon>
        <taxon>Liliopsida</taxon>
        <taxon>Poales</taxon>
        <taxon>Poaceae</taxon>
        <taxon>BOP clade</taxon>
        <taxon>Pooideae</taxon>
        <taxon>Triticodae</taxon>
        <taxon>Triticeae</taxon>
        <taxon>Hordeinae</taxon>
        <taxon>Hordeum</taxon>
    </lineage>
</organism>
<dbReference type="SMR" id="A0A8I6XJ77"/>